<keyword evidence="3" id="KW-0813">Transport</keyword>
<comment type="caution">
    <text evidence="7">The sequence shown here is derived from an EMBL/GenBank/DDBJ whole genome shotgun (WGS) entry which is preliminary data.</text>
</comment>
<dbReference type="Proteomes" id="UP000432089">
    <property type="component" value="Unassembled WGS sequence"/>
</dbReference>
<dbReference type="SUPFAM" id="SSF52540">
    <property type="entry name" value="P-loop containing nucleoside triphosphate hydrolases"/>
    <property type="match status" value="1"/>
</dbReference>
<dbReference type="InterPro" id="IPR003439">
    <property type="entry name" value="ABC_transporter-like_ATP-bd"/>
</dbReference>
<name>A0A7V7TV13_9HYPH</name>
<dbReference type="Gene3D" id="3.40.50.300">
    <property type="entry name" value="P-loop containing nucleotide triphosphate hydrolases"/>
    <property type="match status" value="1"/>
</dbReference>
<protein>
    <submittedName>
        <fullName evidence="7">ABC transporter ATP-binding protein</fullName>
    </submittedName>
</protein>
<keyword evidence="4" id="KW-0547">Nucleotide-binding</keyword>
<evidence type="ECO:0000313" key="7">
    <source>
        <dbReference type="EMBL" id="KAB0677363.1"/>
    </source>
</evidence>
<dbReference type="GO" id="GO:0140359">
    <property type="term" value="F:ABC-type transporter activity"/>
    <property type="evidence" value="ECO:0007669"/>
    <property type="project" value="UniProtKB-ARBA"/>
</dbReference>
<comment type="subcellular location">
    <subcellularLocation>
        <location evidence="1">Cell inner membrane</location>
        <topology evidence="1">Peripheral membrane protein</topology>
    </subcellularLocation>
</comment>
<dbReference type="SMART" id="SM00382">
    <property type="entry name" value="AAA"/>
    <property type="match status" value="1"/>
</dbReference>
<dbReference type="InterPro" id="IPR013611">
    <property type="entry name" value="Transp-assoc_OB_typ2"/>
</dbReference>
<evidence type="ECO:0000256" key="1">
    <source>
        <dbReference type="ARBA" id="ARBA00004417"/>
    </source>
</evidence>
<dbReference type="PANTHER" id="PTHR42781:SF4">
    <property type="entry name" value="SPERMIDINE_PUTRESCINE IMPORT ATP-BINDING PROTEIN POTA"/>
    <property type="match status" value="1"/>
</dbReference>
<evidence type="ECO:0000256" key="2">
    <source>
        <dbReference type="ARBA" id="ARBA00005417"/>
    </source>
</evidence>
<keyword evidence="5 7" id="KW-0067">ATP-binding</keyword>
<dbReference type="Pfam" id="PF08402">
    <property type="entry name" value="TOBE_2"/>
    <property type="match status" value="1"/>
</dbReference>
<dbReference type="PANTHER" id="PTHR42781">
    <property type="entry name" value="SPERMIDINE/PUTRESCINE IMPORT ATP-BINDING PROTEIN POTA"/>
    <property type="match status" value="1"/>
</dbReference>
<evidence type="ECO:0000256" key="3">
    <source>
        <dbReference type="ARBA" id="ARBA00022448"/>
    </source>
</evidence>
<dbReference type="GO" id="GO:0043190">
    <property type="term" value="C:ATP-binding cassette (ABC) transporter complex"/>
    <property type="evidence" value="ECO:0007669"/>
    <property type="project" value="InterPro"/>
</dbReference>
<dbReference type="InterPro" id="IPR027417">
    <property type="entry name" value="P-loop_NTPase"/>
</dbReference>
<dbReference type="Pfam" id="PF00005">
    <property type="entry name" value="ABC_tran"/>
    <property type="match status" value="1"/>
</dbReference>
<dbReference type="InterPro" id="IPR050093">
    <property type="entry name" value="ABC_SmlMolc_Importer"/>
</dbReference>
<evidence type="ECO:0000259" key="6">
    <source>
        <dbReference type="PROSITE" id="PS50893"/>
    </source>
</evidence>
<dbReference type="InterPro" id="IPR003593">
    <property type="entry name" value="AAA+_ATPase"/>
</dbReference>
<dbReference type="InterPro" id="IPR017871">
    <property type="entry name" value="ABC_transporter-like_CS"/>
</dbReference>
<gene>
    <name evidence="7" type="ORF">F6X38_18400</name>
</gene>
<proteinExistence type="inferred from homology"/>
<dbReference type="EMBL" id="VZDO01000017">
    <property type="protein sequence ID" value="KAB0677363.1"/>
    <property type="molecule type" value="Genomic_DNA"/>
</dbReference>
<sequence length="359" mass="38182">MSSIRIENLTKRFGASTVLDDVSLEIGQGEFLALLGPSGCGKTTLLRLVAGFETPSAGRILFDGVPVAGEGWDVPPEARNVAIVFQSYALWPHMTVAENVGYPLRVRGVKGAARTERVAEALAAVELPGFEARRPAELSGGQRQRVALARCLAMDPAVVLLDEPLANLDVHLRASMEDIFKRFHARTGATMVYITHDQAEAMALADRIAVMDRGRIVQLDPPAKLHAEPQSERVARFIGEGRVADCRVVACENGAARIVLFGHEASVRAGAETSRIGKGRLCLRPGDLAVGEHGFEARVVSSRFAGSHAVVTVEPLADPEVRLAVIHPVPLAAGASVRVRVADGWLLPAEAAVPAEAAA</sequence>
<reference evidence="7 8" key="1">
    <citation type="submission" date="2019-09" db="EMBL/GenBank/DDBJ databases">
        <title>YIM 132180 draft genome.</title>
        <authorList>
            <person name="Zhang K."/>
        </authorList>
    </citation>
    <scope>NUCLEOTIDE SEQUENCE [LARGE SCALE GENOMIC DNA]</scope>
    <source>
        <strain evidence="7 8">YIM 132180</strain>
    </source>
</reference>
<dbReference type="GO" id="GO:0016887">
    <property type="term" value="F:ATP hydrolysis activity"/>
    <property type="evidence" value="ECO:0007669"/>
    <property type="project" value="InterPro"/>
</dbReference>
<dbReference type="RefSeq" id="WP_150972239.1">
    <property type="nucleotide sequence ID" value="NZ_VZDO01000017.1"/>
</dbReference>
<evidence type="ECO:0000313" key="8">
    <source>
        <dbReference type="Proteomes" id="UP000432089"/>
    </source>
</evidence>
<dbReference type="AlphaFoldDB" id="A0A7V7TV13"/>
<dbReference type="FunFam" id="3.40.50.300:FF:000042">
    <property type="entry name" value="Maltose/maltodextrin ABC transporter, ATP-binding protein"/>
    <property type="match status" value="1"/>
</dbReference>
<dbReference type="GO" id="GO:0005524">
    <property type="term" value="F:ATP binding"/>
    <property type="evidence" value="ECO:0007669"/>
    <property type="project" value="UniProtKB-KW"/>
</dbReference>
<evidence type="ECO:0000256" key="4">
    <source>
        <dbReference type="ARBA" id="ARBA00022741"/>
    </source>
</evidence>
<feature type="domain" description="ABC transporter" evidence="6">
    <location>
        <begin position="4"/>
        <end position="238"/>
    </location>
</feature>
<comment type="similarity">
    <text evidence="2">Belongs to the ABC transporter superfamily.</text>
</comment>
<dbReference type="PROSITE" id="PS00211">
    <property type="entry name" value="ABC_TRANSPORTER_1"/>
    <property type="match status" value="1"/>
</dbReference>
<dbReference type="PROSITE" id="PS50893">
    <property type="entry name" value="ABC_TRANSPORTER_2"/>
    <property type="match status" value="1"/>
</dbReference>
<organism evidence="7 8">
    <name type="scientific">Plantimonas leprariae</name>
    <dbReference type="NCBI Taxonomy" id="2615207"/>
    <lineage>
        <taxon>Bacteria</taxon>
        <taxon>Pseudomonadati</taxon>
        <taxon>Pseudomonadota</taxon>
        <taxon>Alphaproteobacteria</taxon>
        <taxon>Hyphomicrobiales</taxon>
        <taxon>Aurantimonadaceae</taxon>
        <taxon>Plantimonas</taxon>
    </lineage>
</organism>
<evidence type="ECO:0000256" key="5">
    <source>
        <dbReference type="ARBA" id="ARBA00022840"/>
    </source>
</evidence>
<accession>A0A7V7TV13</accession>
<keyword evidence="8" id="KW-1185">Reference proteome</keyword>